<feature type="compositionally biased region" description="Polar residues" evidence="1">
    <location>
        <begin position="60"/>
        <end position="71"/>
    </location>
</feature>
<dbReference type="Proteomes" id="UP000005239">
    <property type="component" value="Unassembled WGS sequence"/>
</dbReference>
<accession>A0A8R1YBJ7</accession>
<feature type="compositionally biased region" description="Low complexity" evidence="1">
    <location>
        <begin position="1"/>
        <end position="52"/>
    </location>
</feature>
<reference evidence="3" key="1">
    <citation type="journal article" date="2008" name="Nat. Genet.">
        <title>The Pristionchus pacificus genome provides a unique perspective on nematode lifestyle and parasitism.</title>
        <authorList>
            <person name="Dieterich C."/>
            <person name="Clifton S.W."/>
            <person name="Schuster L.N."/>
            <person name="Chinwalla A."/>
            <person name="Delehaunty K."/>
            <person name="Dinkelacker I."/>
            <person name="Fulton L."/>
            <person name="Fulton R."/>
            <person name="Godfrey J."/>
            <person name="Minx P."/>
            <person name="Mitreva M."/>
            <person name="Roeseler W."/>
            <person name="Tian H."/>
            <person name="Witte H."/>
            <person name="Yang S.P."/>
            <person name="Wilson R.K."/>
            <person name="Sommer R.J."/>
        </authorList>
    </citation>
    <scope>NUCLEOTIDE SEQUENCE [LARGE SCALE GENOMIC DNA]</scope>
    <source>
        <strain evidence="3">PS312</strain>
    </source>
</reference>
<reference evidence="2" key="2">
    <citation type="submission" date="2022-06" db="UniProtKB">
        <authorList>
            <consortium name="EnsemblMetazoa"/>
        </authorList>
    </citation>
    <scope>IDENTIFICATION</scope>
    <source>
        <strain evidence="2">PS312</strain>
    </source>
</reference>
<evidence type="ECO:0000256" key="1">
    <source>
        <dbReference type="SAM" id="MobiDB-lite"/>
    </source>
</evidence>
<proteinExistence type="predicted"/>
<accession>A0A2A6CGD2</accession>
<keyword evidence="3" id="KW-1185">Reference proteome</keyword>
<dbReference type="OrthoDB" id="5787449at2759"/>
<dbReference type="Gene3D" id="3.80.10.10">
    <property type="entry name" value="Ribonuclease Inhibitor"/>
    <property type="match status" value="1"/>
</dbReference>
<name>A0A2A6CGD2_PRIPA</name>
<feature type="region of interest" description="Disordered" evidence="1">
    <location>
        <begin position="1"/>
        <end position="71"/>
    </location>
</feature>
<protein>
    <submittedName>
        <fullName evidence="2">Uncharacterized protein</fullName>
    </submittedName>
</protein>
<sequence length="845" mass="97540">MSEMSSDQQQRQQNSRNRNRNVNFYNSNDSRNPNAPSSSSTTTNRRNNGNGRRSTDRETPSMSRPSVNSTPRVYSVMAFSPMEDDGWGEPDPTYWEKKERQQAEKERMRNFYKTGVYRQPQHLRARRMIAQGASRPMANGLSSLEVIPQADWEPIEPQMGWGIAPDGDYDDYGRVRDRSDDYYAVEAQSASEIVPTHEFHSISFVDLGYGTDKDSGVTERDASDRFNHFRRSRKVSEIVEERREEKEQDEDTSLAILKVYRNDLLMETIISNITQLSDRSLVEMASKRMFNLSKNAPYRFSKGGDHLHIHFTTFDDFATIQYGSVVRTVPILTMDTRRFDKMESRMTIALKRILENIGSRFARKVRKITLGGTTEFYSARGVPHHHLILTHDFLSYLLHTFGCVSSLHLINCGIDDGAIDLCDTPLWKDAMARMESIELRTVWADTPNRLPFILNSISDNLEQFTLTRFTCRRMGAAMLDQLKKANCRLKEMELVIDEDSAEDHMELYCLLKEVASRTESLRITVAEIGDGSQQSPKCFSFLSRLRDIPNLTELKVYVQPKNTGQFEAMVTLFRDFEFLTSLRTLHIEGFIDQNWLTTEMIYNLADAFRAGMNYLEKTLEDVSFANFPKPTKYNVHGFRGDRKEGAYENLWESMASSIGTSKTKRLSLTSVRLEDKHLMRIYKSINKVAEEVYLKNIRRVTAKSVTPLVNGEFPRLRKLEAEIAVEPLVLYNLGEIDKMPDLQYAKFALKRRISDNDHHTKMLRTLFSGVFLDQESPRGPLKQFVEVHHRIPGAKRPPPFLEAESAYDRMRPANNRAPRPFDYRTAGYGNQSRRQPPKLLYGEWE</sequence>
<feature type="region of interest" description="Disordered" evidence="1">
    <location>
        <begin position="811"/>
        <end position="845"/>
    </location>
</feature>
<dbReference type="EnsemblMetazoa" id="PPA11779.1">
    <property type="protein sequence ID" value="PPA11779.1"/>
    <property type="gene ID" value="WBGene00101333"/>
</dbReference>
<evidence type="ECO:0000313" key="2">
    <source>
        <dbReference type="EnsemblMetazoa" id="PPA11779.1"/>
    </source>
</evidence>
<dbReference type="InterPro" id="IPR032675">
    <property type="entry name" value="LRR_dom_sf"/>
</dbReference>
<gene>
    <name evidence="2" type="primary">WBGene00101333</name>
</gene>
<dbReference type="AlphaFoldDB" id="A0A2A6CGD2"/>
<organism evidence="2 3">
    <name type="scientific">Pristionchus pacificus</name>
    <name type="common">Parasitic nematode worm</name>
    <dbReference type="NCBI Taxonomy" id="54126"/>
    <lineage>
        <taxon>Eukaryota</taxon>
        <taxon>Metazoa</taxon>
        <taxon>Ecdysozoa</taxon>
        <taxon>Nematoda</taxon>
        <taxon>Chromadorea</taxon>
        <taxon>Rhabditida</taxon>
        <taxon>Rhabditina</taxon>
        <taxon>Diplogasteromorpha</taxon>
        <taxon>Diplogasteroidea</taxon>
        <taxon>Neodiplogasteridae</taxon>
        <taxon>Pristionchus</taxon>
    </lineage>
</organism>
<evidence type="ECO:0000313" key="3">
    <source>
        <dbReference type="Proteomes" id="UP000005239"/>
    </source>
</evidence>